<dbReference type="OrthoDB" id="3224080at2759"/>
<evidence type="ECO:0000313" key="2">
    <source>
        <dbReference type="Proteomes" id="UP000294933"/>
    </source>
</evidence>
<proteinExistence type="predicted"/>
<accession>A0A4Y7QC10</accession>
<dbReference type="AlphaFoldDB" id="A0A4Y7QC10"/>
<dbReference type="EMBL" id="ML170167">
    <property type="protein sequence ID" value="TDL24389.1"/>
    <property type="molecule type" value="Genomic_DNA"/>
</dbReference>
<name>A0A4Y7QC10_9AGAM</name>
<evidence type="ECO:0000313" key="1">
    <source>
        <dbReference type="EMBL" id="TDL24389.1"/>
    </source>
</evidence>
<dbReference type="Proteomes" id="UP000294933">
    <property type="component" value="Unassembled WGS sequence"/>
</dbReference>
<keyword evidence="2" id="KW-1185">Reference proteome</keyword>
<reference evidence="1 2" key="1">
    <citation type="submission" date="2018-06" db="EMBL/GenBank/DDBJ databases">
        <title>A transcriptomic atlas of mushroom development highlights an independent origin of complex multicellularity.</title>
        <authorList>
            <consortium name="DOE Joint Genome Institute"/>
            <person name="Krizsan K."/>
            <person name="Almasi E."/>
            <person name="Merenyi Z."/>
            <person name="Sahu N."/>
            <person name="Viragh M."/>
            <person name="Koszo T."/>
            <person name="Mondo S."/>
            <person name="Kiss B."/>
            <person name="Balint B."/>
            <person name="Kues U."/>
            <person name="Barry K."/>
            <person name="Hegedus J.C."/>
            <person name="Henrissat B."/>
            <person name="Johnson J."/>
            <person name="Lipzen A."/>
            <person name="Ohm R."/>
            <person name="Nagy I."/>
            <person name="Pangilinan J."/>
            <person name="Yan J."/>
            <person name="Xiong Y."/>
            <person name="Grigoriev I.V."/>
            <person name="Hibbett D.S."/>
            <person name="Nagy L.G."/>
        </authorList>
    </citation>
    <scope>NUCLEOTIDE SEQUENCE [LARGE SCALE GENOMIC DNA]</scope>
    <source>
        <strain evidence="1 2">SZMC22713</strain>
    </source>
</reference>
<dbReference type="VEuPathDB" id="FungiDB:BD410DRAFT_119557"/>
<gene>
    <name evidence="1" type="ORF">BD410DRAFT_119557</name>
</gene>
<protein>
    <submittedName>
        <fullName evidence="1">Uncharacterized protein</fullName>
    </submittedName>
</protein>
<sequence>MVDHSFFSLNVSHVCRRFRNVALRTPHLWTRLDGNVNLSSTYLSRSGNLDLEIFFPYSSSSWRDVGMYFNIFKVHSDRWSHLRLDYPPYDLFPRLETLASLPRLRFLECLSATSEVGPIDMPSLVHFKGSTARPPQSPLVTCELNLHMTFDSAKLVSTLYELKNLRHLSISFDKLSTQSRIEDVPIYQPKAPLQSLCLSSKDPTPSRFIPRICAILPFHPIAKFIVTVTRNCLNDLWMNDDGGTIRRPDMGPSYYRTMDIICTPPSVAPQKLRRAL</sequence>
<dbReference type="Gene3D" id="1.20.1280.50">
    <property type="match status" value="1"/>
</dbReference>
<organism evidence="1 2">
    <name type="scientific">Rickenella mellea</name>
    <dbReference type="NCBI Taxonomy" id="50990"/>
    <lineage>
        <taxon>Eukaryota</taxon>
        <taxon>Fungi</taxon>
        <taxon>Dikarya</taxon>
        <taxon>Basidiomycota</taxon>
        <taxon>Agaricomycotina</taxon>
        <taxon>Agaricomycetes</taxon>
        <taxon>Hymenochaetales</taxon>
        <taxon>Rickenellaceae</taxon>
        <taxon>Rickenella</taxon>
    </lineage>
</organism>